<comment type="caution">
    <text evidence="1">The sequence shown here is derived from an EMBL/GenBank/DDBJ whole genome shotgun (WGS) entry which is preliminary data.</text>
</comment>
<sequence length="176" mass="20486">MKSELNINSLLKKTLLIVFITFFSCKNSYDSESEFMDCIYSKTTDSKSLIESAIFQHEVYLKTKGIIDDNKGKDYKKFIREIGEGNINPNMIEKTLALNVDELDIDVIGCGKKYSAKSTKAKKFRNFFKDILENKKDIKTAFNDFDKIANEEDFEHPFFKICTFVILDYYILNLNE</sequence>
<protein>
    <recommendedName>
        <fullName evidence="3">Lipoprotein</fullName>
    </recommendedName>
</protein>
<evidence type="ECO:0000313" key="1">
    <source>
        <dbReference type="EMBL" id="MDR6300241.1"/>
    </source>
</evidence>
<reference evidence="1 2" key="1">
    <citation type="submission" date="2023-07" db="EMBL/GenBank/DDBJ databases">
        <title>Genomic Encyclopedia of Type Strains, Phase IV (KMG-IV): sequencing the most valuable type-strain genomes for metagenomic binning, comparative biology and taxonomic classification.</title>
        <authorList>
            <person name="Goeker M."/>
        </authorList>
    </citation>
    <scope>NUCLEOTIDE SEQUENCE [LARGE SCALE GENOMIC DNA]</scope>
    <source>
        <strain evidence="1 2">DSM 102814</strain>
    </source>
</reference>
<evidence type="ECO:0008006" key="3">
    <source>
        <dbReference type="Google" id="ProtNLM"/>
    </source>
</evidence>
<name>A0ABU1K3R4_9FLAO</name>
<dbReference type="RefSeq" id="WP_309727143.1">
    <property type="nucleotide sequence ID" value="NZ_JAVDQA010000001.1"/>
</dbReference>
<organism evidence="1 2">
    <name type="scientific">Mesonia maritima</name>
    <dbReference type="NCBI Taxonomy" id="1793873"/>
    <lineage>
        <taxon>Bacteria</taxon>
        <taxon>Pseudomonadati</taxon>
        <taxon>Bacteroidota</taxon>
        <taxon>Flavobacteriia</taxon>
        <taxon>Flavobacteriales</taxon>
        <taxon>Flavobacteriaceae</taxon>
        <taxon>Mesonia</taxon>
    </lineage>
</organism>
<proteinExistence type="predicted"/>
<evidence type="ECO:0000313" key="2">
    <source>
        <dbReference type="Proteomes" id="UP001257659"/>
    </source>
</evidence>
<accession>A0ABU1K3R4</accession>
<dbReference type="EMBL" id="JAVDQA010000001">
    <property type="protein sequence ID" value="MDR6300241.1"/>
    <property type="molecule type" value="Genomic_DNA"/>
</dbReference>
<dbReference type="PROSITE" id="PS51257">
    <property type="entry name" value="PROKAR_LIPOPROTEIN"/>
    <property type="match status" value="1"/>
</dbReference>
<keyword evidence="2" id="KW-1185">Reference proteome</keyword>
<gene>
    <name evidence="1" type="ORF">GGR31_000857</name>
</gene>
<dbReference type="Proteomes" id="UP001257659">
    <property type="component" value="Unassembled WGS sequence"/>
</dbReference>